<reference evidence="2" key="1">
    <citation type="submission" date="2023-02" db="EMBL/GenBank/DDBJ databases">
        <title>Genome of toxic invasive species Heracleum sosnowskyi carries increased number of genes despite the absence of recent whole-genome duplications.</title>
        <authorList>
            <person name="Schelkunov M."/>
            <person name="Shtratnikova V."/>
            <person name="Makarenko M."/>
            <person name="Klepikova A."/>
            <person name="Omelchenko D."/>
            <person name="Novikova G."/>
            <person name="Obukhova E."/>
            <person name="Bogdanov V."/>
            <person name="Penin A."/>
            <person name="Logacheva M."/>
        </authorList>
    </citation>
    <scope>NUCLEOTIDE SEQUENCE</scope>
    <source>
        <strain evidence="2">Hsosn_3</strain>
        <tissue evidence="2">Leaf</tissue>
    </source>
</reference>
<evidence type="ECO:0000313" key="2">
    <source>
        <dbReference type="EMBL" id="KAK1382526.1"/>
    </source>
</evidence>
<gene>
    <name evidence="2" type="ORF">POM88_020261</name>
</gene>
<protein>
    <recommendedName>
        <fullName evidence="4">Oxysterol-binding protein</fullName>
    </recommendedName>
</protein>
<dbReference type="PANTHER" id="PTHR10972">
    <property type="entry name" value="OXYSTEROL-BINDING PROTEIN-RELATED"/>
    <property type="match status" value="1"/>
</dbReference>
<dbReference type="InterPro" id="IPR000648">
    <property type="entry name" value="Oxysterol-bd"/>
</dbReference>
<dbReference type="AlphaFoldDB" id="A0AAD8ICI3"/>
<feature type="region of interest" description="Disordered" evidence="1">
    <location>
        <begin position="1"/>
        <end position="88"/>
    </location>
</feature>
<evidence type="ECO:0000256" key="1">
    <source>
        <dbReference type="SAM" id="MobiDB-lite"/>
    </source>
</evidence>
<sequence>MIKESHQPTVEQRSFFEGDDDGDDEADEGRDGRERGEIRRTTEVNPRASTAQTVEDSSTKGEKEKKGEEREAGEASGGDKGKGKQSMEESAFDDAYYYHGEQDDFHFDTSGDLEKTIPEEAFGEEEVEEVANFDDWEDEADLYTPDPLFQKELKKQQAELRRKEDEQAKGNSLLRILYVAAFAVSGYASTDGKHCKPFNPMLGETYEADYPEKGLRFFSEKVSHHPTLIACHCEGKGWKFWGDSNLRSKFWGRSIQLDPLGTLTLEFDDFTYIRVHGFVEDDTGEKVATLRGKWDEHMYYTLGDRVSKTKDFSSASLLVTVW</sequence>
<comment type="caution">
    <text evidence="2">The sequence shown here is derived from an EMBL/GenBank/DDBJ whole genome shotgun (WGS) entry which is preliminary data.</text>
</comment>
<keyword evidence="3" id="KW-1185">Reference proteome</keyword>
<dbReference type="GO" id="GO:0032934">
    <property type="term" value="F:sterol binding"/>
    <property type="evidence" value="ECO:0007669"/>
    <property type="project" value="TreeGrafter"/>
</dbReference>
<feature type="compositionally biased region" description="Basic and acidic residues" evidence="1">
    <location>
        <begin position="29"/>
        <end position="42"/>
    </location>
</feature>
<reference evidence="2" key="2">
    <citation type="submission" date="2023-05" db="EMBL/GenBank/DDBJ databases">
        <authorList>
            <person name="Schelkunov M.I."/>
        </authorList>
    </citation>
    <scope>NUCLEOTIDE SEQUENCE</scope>
    <source>
        <strain evidence="2">Hsosn_3</strain>
        <tissue evidence="2">Leaf</tissue>
    </source>
</reference>
<dbReference type="SUPFAM" id="SSF144000">
    <property type="entry name" value="Oxysterol-binding protein-like"/>
    <property type="match status" value="1"/>
</dbReference>
<name>A0AAD8ICI3_9APIA</name>
<dbReference type="InterPro" id="IPR037239">
    <property type="entry name" value="OSBP_sf"/>
</dbReference>
<dbReference type="Pfam" id="PF01237">
    <property type="entry name" value="Oxysterol_BP"/>
    <property type="match status" value="1"/>
</dbReference>
<feature type="compositionally biased region" description="Acidic residues" evidence="1">
    <location>
        <begin position="17"/>
        <end position="28"/>
    </location>
</feature>
<proteinExistence type="predicted"/>
<feature type="compositionally biased region" description="Basic and acidic residues" evidence="1">
    <location>
        <begin position="57"/>
        <end position="87"/>
    </location>
</feature>
<dbReference type="GO" id="GO:0016020">
    <property type="term" value="C:membrane"/>
    <property type="evidence" value="ECO:0007669"/>
    <property type="project" value="TreeGrafter"/>
</dbReference>
<organism evidence="2 3">
    <name type="scientific">Heracleum sosnowskyi</name>
    <dbReference type="NCBI Taxonomy" id="360622"/>
    <lineage>
        <taxon>Eukaryota</taxon>
        <taxon>Viridiplantae</taxon>
        <taxon>Streptophyta</taxon>
        <taxon>Embryophyta</taxon>
        <taxon>Tracheophyta</taxon>
        <taxon>Spermatophyta</taxon>
        <taxon>Magnoliopsida</taxon>
        <taxon>eudicotyledons</taxon>
        <taxon>Gunneridae</taxon>
        <taxon>Pentapetalae</taxon>
        <taxon>asterids</taxon>
        <taxon>campanulids</taxon>
        <taxon>Apiales</taxon>
        <taxon>Apiaceae</taxon>
        <taxon>Apioideae</taxon>
        <taxon>apioid superclade</taxon>
        <taxon>Tordylieae</taxon>
        <taxon>Tordyliinae</taxon>
        <taxon>Heracleum</taxon>
    </lineage>
</organism>
<dbReference type="EMBL" id="JAUIZM010000005">
    <property type="protein sequence ID" value="KAK1382526.1"/>
    <property type="molecule type" value="Genomic_DNA"/>
</dbReference>
<evidence type="ECO:0000313" key="3">
    <source>
        <dbReference type="Proteomes" id="UP001237642"/>
    </source>
</evidence>
<evidence type="ECO:0008006" key="4">
    <source>
        <dbReference type="Google" id="ProtNLM"/>
    </source>
</evidence>
<dbReference type="Gene3D" id="2.40.160.120">
    <property type="match status" value="1"/>
</dbReference>
<dbReference type="GO" id="GO:0005829">
    <property type="term" value="C:cytosol"/>
    <property type="evidence" value="ECO:0007669"/>
    <property type="project" value="TreeGrafter"/>
</dbReference>
<dbReference type="PANTHER" id="PTHR10972:SF88">
    <property type="entry name" value="OXYSTEROL-BINDING PROTEIN-RELATED PROTEIN 2B"/>
    <property type="match status" value="1"/>
</dbReference>
<feature type="compositionally biased region" description="Polar residues" evidence="1">
    <location>
        <begin position="43"/>
        <end position="56"/>
    </location>
</feature>
<accession>A0AAD8ICI3</accession>
<dbReference type="Proteomes" id="UP001237642">
    <property type="component" value="Unassembled WGS sequence"/>
</dbReference>